<dbReference type="InParanoid" id="A0A0V0QUJ7"/>
<name>A0A0V0QUJ7_PSEPJ</name>
<dbReference type="Pfam" id="PF08373">
    <property type="entry name" value="RAP"/>
    <property type="match status" value="1"/>
</dbReference>
<dbReference type="PROSITE" id="PS51286">
    <property type="entry name" value="RAP"/>
    <property type="match status" value="1"/>
</dbReference>
<dbReference type="InterPro" id="IPR013584">
    <property type="entry name" value="RAP"/>
</dbReference>
<gene>
    <name evidence="2" type="ORF">PPERSA_09764</name>
</gene>
<organism evidence="2 3">
    <name type="scientific">Pseudocohnilembus persalinus</name>
    <name type="common">Ciliate</name>
    <dbReference type="NCBI Taxonomy" id="266149"/>
    <lineage>
        <taxon>Eukaryota</taxon>
        <taxon>Sar</taxon>
        <taxon>Alveolata</taxon>
        <taxon>Ciliophora</taxon>
        <taxon>Intramacronucleata</taxon>
        <taxon>Oligohymenophorea</taxon>
        <taxon>Scuticociliatia</taxon>
        <taxon>Philasterida</taxon>
        <taxon>Pseudocohnilembidae</taxon>
        <taxon>Pseudocohnilembus</taxon>
    </lineage>
</organism>
<sequence>MENEKNSQNQSQNQLDLQISNQFVQEQEQTFVNIYNFYKAQMYNKLRTYILPNIAQEEKQLQDFDQIIIEVNGPSHYYRDDPHVLKQSSIIKRFFLQIMQMELIQVPYFEYKDFFFTEPKARNQYIQEKLNTAYMEIEDKQYIQKSIIDLLE</sequence>
<dbReference type="SMART" id="SM00952">
    <property type="entry name" value="RAP"/>
    <property type="match status" value="1"/>
</dbReference>
<comment type="caution">
    <text evidence="2">The sequence shown here is derived from an EMBL/GenBank/DDBJ whole genome shotgun (WGS) entry which is preliminary data.</text>
</comment>
<evidence type="ECO:0000259" key="1">
    <source>
        <dbReference type="PROSITE" id="PS51286"/>
    </source>
</evidence>
<reference evidence="2 3" key="1">
    <citation type="journal article" date="2015" name="Sci. Rep.">
        <title>Genome of the facultative scuticociliatosis pathogen Pseudocohnilembus persalinus provides insight into its virulence through horizontal gene transfer.</title>
        <authorList>
            <person name="Xiong J."/>
            <person name="Wang G."/>
            <person name="Cheng J."/>
            <person name="Tian M."/>
            <person name="Pan X."/>
            <person name="Warren A."/>
            <person name="Jiang C."/>
            <person name="Yuan D."/>
            <person name="Miao W."/>
        </authorList>
    </citation>
    <scope>NUCLEOTIDE SEQUENCE [LARGE SCALE GENOMIC DNA]</scope>
    <source>
        <strain evidence="2">36N120E</strain>
    </source>
</reference>
<accession>A0A0V0QUJ7</accession>
<evidence type="ECO:0000313" key="2">
    <source>
        <dbReference type="EMBL" id="KRX05624.1"/>
    </source>
</evidence>
<proteinExistence type="predicted"/>
<dbReference type="Proteomes" id="UP000054937">
    <property type="component" value="Unassembled WGS sequence"/>
</dbReference>
<evidence type="ECO:0000313" key="3">
    <source>
        <dbReference type="Proteomes" id="UP000054937"/>
    </source>
</evidence>
<dbReference type="EMBL" id="LDAU01000105">
    <property type="protein sequence ID" value="KRX05624.1"/>
    <property type="molecule type" value="Genomic_DNA"/>
</dbReference>
<feature type="domain" description="RAP" evidence="1">
    <location>
        <begin position="67"/>
        <end position="128"/>
    </location>
</feature>
<protein>
    <recommendedName>
        <fullName evidence="1">RAP domain-containing protein</fullName>
    </recommendedName>
</protein>
<keyword evidence="3" id="KW-1185">Reference proteome</keyword>
<dbReference type="AlphaFoldDB" id="A0A0V0QUJ7"/>